<dbReference type="Proteomes" id="UP001299409">
    <property type="component" value="Unassembled WGS sequence"/>
</dbReference>
<dbReference type="RefSeq" id="WP_007287861.1">
    <property type="nucleotide sequence ID" value="NZ_BAABXU010000001.1"/>
</dbReference>
<dbReference type="GO" id="GO:0016020">
    <property type="term" value="C:membrane"/>
    <property type="evidence" value="ECO:0007669"/>
    <property type="project" value="InterPro"/>
</dbReference>
<name>A0A6N3EU25_9FIRM</name>
<evidence type="ECO:0000256" key="2">
    <source>
        <dbReference type="SAM" id="Phobius"/>
    </source>
</evidence>
<proteinExistence type="inferred from homology"/>
<reference evidence="4" key="1">
    <citation type="submission" date="2019-11" db="EMBL/GenBank/DDBJ databases">
        <authorList>
            <person name="Feng L."/>
        </authorList>
    </citation>
    <scope>NUCLEOTIDE SEQUENCE</scope>
    <source>
        <strain evidence="4">IbartlettiiLFYP30</strain>
    </source>
</reference>
<evidence type="ECO:0000313" key="4">
    <source>
        <dbReference type="EMBL" id="VYU42073.1"/>
    </source>
</evidence>
<dbReference type="GeneID" id="89565597"/>
<evidence type="ECO:0000313" key="5">
    <source>
        <dbReference type="Proteomes" id="UP001299409"/>
    </source>
</evidence>
<dbReference type="InterPro" id="IPR003425">
    <property type="entry name" value="CCB3/YggT"/>
</dbReference>
<dbReference type="PANTHER" id="PTHR33219:SF14">
    <property type="entry name" value="PROTEIN COFACTOR ASSEMBLY OF COMPLEX C SUBUNIT B CCB3, CHLOROPLASTIC-RELATED"/>
    <property type="match status" value="1"/>
</dbReference>
<protein>
    <submittedName>
        <fullName evidence="3 4">YGGT family protein</fullName>
    </submittedName>
</protein>
<gene>
    <name evidence="4" type="ORF">IBLFYP30_02615</name>
    <name evidence="3" type="ORF">LIP50_10055</name>
</gene>
<dbReference type="PANTHER" id="PTHR33219">
    <property type="entry name" value="YLMG HOMOLOG PROTEIN 2, CHLOROPLASTIC"/>
    <property type="match status" value="1"/>
</dbReference>
<dbReference type="AlphaFoldDB" id="A0A6N3EU25"/>
<dbReference type="EMBL" id="JAJBMB010000009">
    <property type="protein sequence ID" value="MCB5446545.1"/>
    <property type="molecule type" value="Genomic_DNA"/>
</dbReference>
<feature type="transmembrane region" description="Helical" evidence="2">
    <location>
        <begin position="6"/>
        <end position="28"/>
    </location>
</feature>
<organism evidence="4">
    <name type="scientific">Intestinibacter bartlettii</name>
    <dbReference type="NCBI Taxonomy" id="261299"/>
    <lineage>
        <taxon>Bacteria</taxon>
        <taxon>Bacillati</taxon>
        <taxon>Bacillota</taxon>
        <taxon>Clostridia</taxon>
        <taxon>Peptostreptococcales</taxon>
        <taxon>Peptostreptococcaceae</taxon>
        <taxon>Intestinibacter</taxon>
    </lineage>
</organism>
<keyword evidence="5" id="KW-1185">Reference proteome</keyword>
<evidence type="ECO:0000313" key="3">
    <source>
        <dbReference type="EMBL" id="MCB5446545.1"/>
    </source>
</evidence>
<reference evidence="3 5" key="2">
    <citation type="submission" date="2021-10" db="EMBL/GenBank/DDBJ databases">
        <title>Collection of gut derived symbiotic bacterial strains cultured from healthy donors.</title>
        <authorList>
            <person name="Lin H."/>
            <person name="Littmann E."/>
            <person name="Claire K."/>
            <person name="Pamer E."/>
        </authorList>
    </citation>
    <scope>NUCLEOTIDE SEQUENCE [LARGE SCALE GENOMIC DNA]</scope>
    <source>
        <strain evidence="3 5">MSK.17.68</strain>
    </source>
</reference>
<keyword evidence="2" id="KW-0472">Membrane</keyword>
<dbReference type="Pfam" id="PF02325">
    <property type="entry name" value="CCB3_YggT"/>
    <property type="match status" value="1"/>
</dbReference>
<comment type="similarity">
    <text evidence="1">Belongs to the YggT family.</text>
</comment>
<feature type="transmembrane region" description="Helical" evidence="2">
    <location>
        <begin position="65"/>
        <end position="85"/>
    </location>
</feature>
<evidence type="ECO:0000256" key="1">
    <source>
        <dbReference type="ARBA" id="ARBA00010894"/>
    </source>
</evidence>
<accession>A0A6N3EU25</accession>
<keyword evidence="2" id="KW-1133">Transmembrane helix</keyword>
<dbReference type="EMBL" id="CACRUE010000039">
    <property type="protein sequence ID" value="VYU42073.1"/>
    <property type="molecule type" value="Genomic_DNA"/>
</dbReference>
<keyword evidence="2" id="KW-0812">Transmembrane</keyword>
<sequence length="86" mass="9985">MGVLAISLVRLLDVISFIIVIQCVLSWIPSIRMSKIYEALSIITDPIEEPIRQVQYRYVSLPIDFSPLIAILLIQLIQRLIFIIFW</sequence>